<dbReference type="AlphaFoldDB" id="A0AAN8YLA8"/>
<protein>
    <recommendedName>
        <fullName evidence="2">F-box domain-containing protein</fullName>
    </recommendedName>
</protein>
<dbReference type="Pfam" id="PF00646">
    <property type="entry name" value="F-box"/>
    <property type="match status" value="1"/>
</dbReference>
<comment type="caution">
    <text evidence="3">The sequence shown here is derived from an EMBL/GenBank/DDBJ whole genome shotgun (WGS) entry which is preliminary data.</text>
</comment>
<dbReference type="Gene3D" id="1.20.1280.50">
    <property type="match status" value="1"/>
</dbReference>
<proteinExistence type="predicted"/>
<feature type="compositionally biased region" description="Polar residues" evidence="1">
    <location>
        <begin position="1"/>
        <end position="21"/>
    </location>
</feature>
<dbReference type="InterPro" id="IPR001810">
    <property type="entry name" value="F-box_dom"/>
</dbReference>
<evidence type="ECO:0000259" key="2">
    <source>
        <dbReference type="PROSITE" id="PS50181"/>
    </source>
</evidence>
<name>A0AAN8YLA8_SOLBU</name>
<reference evidence="3 4" key="1">
    <citation type="submission" date="2024-02" db="EMBL/GenBank/DDBJ databases">
        <title>de novo genome assembly of Solanum bulbocastanum strain 11H21.</title>
        <authorList>
            <person name="Hosaka A.J."/>
        </authorList>
    </citation>
    <scope>NUCLEOTIDE SEQUENCE [LARGE SCALE GENOMIC DNA]</scope>
    <source>
        <tissue evidence="3">Young leaves</tissue>
    </source>
</reference>
<feature type="region of interest" description="Disordered" evidence="1">
    <location>
        <begin position="1"/>
        <end position="28"/>
    </location>
</feature>
<dbReference type="SUPFAM" id="SSF81383">
    <property type="entry name" value="F-box domain"/>
    <property type="match status" value="1"/>
</dbReference>
<organism evidence="3 4">
    <name type="scientific">Solanum bulbocastanum</name>
    <name type="common">Wild potato</name>
    <dbReference type="NCBI Taxonomy" id="147425"/>
    <lineage>
        <taxon>Eukaryota</taxon>
        <taxon>Viridiplantae</taxon>
        <taxon>Streptophyta</taxon>
        <taxon>Embryophyta</taxon>
        <taxon>Tracheophyta</taxon>
        <taxon>Spermatophyta</taxon>
        <taxon>Magnoliopsida</taxon>
        <taxon>eudicotyledons</taxon>
        <taxon>Gunneridae</taxon>
        <taxon>Pentapetalae</taxon>
        <taxon>asterids</taxon>
        <taxon>lamiids</taxon>
        <taxon>Solanales</taxon>
        <taxon>Solanaceae</taxon>
        <taxon>Solanoideae</taxon>
        <taxon>Solaneae</taxon>
        <taxon>Solanum</taxon>
    </lineage>
</organism>
<feature type="domain" description="F-box" evidence="2">
    <location>
        <begin position="33"/>
        <end position="69"/>
    </location>
</feature>
<gene>
    <name evidence="3" type="ORF">RDI58_004002</name>
</gene>
<evidence type="ECO:0000256" key="1">
    <source>
        <dbReference type="SAM" id="MobiDB-lite"/>
    </source>
</evidence>
<dbReference type="EMBL" id="JBANQN010000002">
    <property type="protein sequence ID" value="KAK6796301.1"/>
    <property type="molecule type" value="Genomic_DNA"/>
</dbReference>
<dbReference type="Proteomes" id="UP001371456">
    <property type="component" value="Unassembled WGS sequence"/>
</dbReference>
<keyword evidence="4" id="KW-1185">Reference proteome</keyword>
<dbReference type="PROSITE" id="PS50181">
    <property type="entry name" value="FBOX"/>
    <property type="match status" value="1"/>
</dbReference>
<evidence type="ECO:0000313" key="3">
    <source>
        <dbReference type="EMBL" id="KAK6796301.1"/>
    </source>
</evidence>
<accession>A0AAN8YLA8</accession>
<dbReference type="InterPro" id="IPR036047">
    <property type="entry name" value="F-box-like_dom_sf"/>
</dbReference>
<evidence type="ECO:0000313" key="4">
    <source>
        <dbReference type="Proteomes" id="UP001371456"/>
    </source>
</evidence>
<sequence length="69" mass="8069">MSNQDHFSQNSESQVIENSAQKKLKNETECEDIDRISKLPHALIVEILSLLPITDAFRITILSKYWQYF</sequence>